<proteinExistence type="predicted"/>
<gene>
    <name evidence="1" type="ORF">DS832_03220</name>
</gene>
<dbReference type="PANTHER" id="PTHR30289:SF1">
    <property type="entry name" value="PEBP (PHOSPHATIDYLETHANOLAMINE-BINDING PROTEIN) FAMILY PROTEIN"/>
    <property type="match status" value="1"/>
</dbReference>
<evidence type="ECO:0000313" key="2">
    <source>
        <dbReference type="Proteomes" id="UP000284822"/>
    </source>
</evidence>
<dbReference type="RefSeq" id="WP_118910284.1">
    <property type="nucleotide sequence ID" value="NZ_QOCS01000007.1"/>
</dbReference>
<dbReference type="NCBIfam" id="TIGR00481">
    <property type="entry name" value="YbhB/YbcL family Raf kinase inhibitor-like protein"/>
    <property type="match status" value="1"/>
</dbReference>
<sequence length="169" mass="18974">MKIEVALDQGRLPAKYGKFGAAADFKNQHPLRSFPIKISNLPEQAVSLALTFVDPDSIPVAGFQWIHWTAANLPINIQEIPENASQQPPFSFIQGKNSTASPYINEADASINQRYVGPTPPSGIHNYELRLYALDKKLDLKAVFWMNELQHAMEGHILEHQKLILPYRG</sequence>
<name>A0A417ZAW8_9LACO</name>
<dbReference type="AlphaFoldDB" id="A0A417ZAW8"/>
<comment type="caution">
    <text evidence="1">The sequence shown here is derived from an EMBL/GenBank/DDBJ whole genome shotgun (WGS) entry which is preliminary data.</text>
</comment>
<evidence type="ECO:0000313" key="1">
    <source>
        <dbReference type="EMBL" id="RHW47786.1"/>
    </source>
</evidence>
<dbReference type="Proteomes" id="UP000284822">
    <property type="component" value="Unassembled WGS sequence"/>
</dbReference>
<dbReference type="Pfam" id="PF01161">
    <property type="entry name" value="PBP"/>
    <property type="match status" value="1"/>
</dbReference>
<dbReference type="EMBL" id="QOCS01000007">
    <property type="protein sequence ID" value="RHW47786.1"/>
    <property type="molecule type" value="Genomic_DNA"/>
</dbReference>
<dbReference type="CDD" id="cd00865">
    <property type="entry name" value="PEBP_bact_arch"/>
    <property type="match status" value="1"/>
</dbReference>
<dbReference type="InterPro" id="IPR005247">
    <property type="entry name" value="YbhB_YbcL/LppC-like"/>
</dbReference>
<dbReference type="SUPFAM" id="SSF49777">
    <property type="entry name" value="PEBP-like"/>
    <property type="match status" value="1"/>
</dbReference>
<dbReference type="InterPro" id="IPR036610">
    <property type="entry name" value="PEBP-like_sf"/>
</dbReference>
<dbReference type="PANTHER" id="PTHR30289">
    <property type="entry name" value="UNCHARACTERIZED PROTEIN YBCL-RELATED"/>
    <property type="match status" value="1"/>
</dbReference>
<reference evidence="1 2" key="1">
    <citation type="submission" date="2018-07" db="EMBL/GenBank/DDBJ databases">
        <title>Genome sequences of six Lactobacillus spp. isolated from bumble bee guts.</title>
        <authorList>
            <person name="Motta E.V.S."/>
            <person name="Moran N.A."/>
        </authorList>
    </citation>
    <scope>NUCLEOTIDE SEQUENCE [LARGE SCALE GENOMIC DNA]</scope>
    <source>
        <strain evidence="1 2">LV-8.1</strain>
    </source>
</reference>
<protein>
    <submittedName>
        <fullName evidence="1">YbhB/YbcL family Raf kinase inhibitor-like protein</fullName>
    </submittedName>
</protein>
<dbReference type="Gene3D" id="3.90.280.10">
    <property type="entry name" value="PEBP-like"/>
    <property type="match status" value="1"/>
</dbReference>
<dbReference type="InterPro" id="IPR008914">
    <property type="entry name" value="PEBP"/>
</dbReference>
<accession>A0A417ZAW8</accession>
<organism evidence="1 2">
    <name type="scientific">Bombilactobacillus bombi</name>
    <dbReference type="NCBI Taxonomy" id="1303590"/>
    <lineage>
        <taxon>Bacteria</taxon>
        <taxon>Bacillati</taxon>
        <taxon>Bacillota</taxon>
        <taxon>Bacilli</taxon>
        <taxon>Lactobacillales</taxon>
        <taxon>Lactobacillaceae</taxon>
        <taxon>Bombilactobacillus</taxon>
    </lineage>
</organism>